<organism evidence="15 16">
    <name type="scientific">Plakobranchus ocellatus</name>
    <dbReference type="NCBI Taxonomy" id="259542"/>
    <lineage>
        <taxon>Eukaryota</taxon>
        <taxon>Metazoa</taxon>
        <taxon>Spiralia</taxon>
        <taxon>Lophotrochozoa</taxon>
        <taxon>Mollusca</taxon>
        <taxon>Gastropoda</taxon>
        <taxon>Heterobranchia</taxon>
        <taxon>Euthyneura</taxon>
        <taxon>Panpulmonata</taxon>
        <taxon>Sacoglossa</taxon>
        <taxon>Placobranchoidea</taxon>
        <taxon>Plakobranchidae</taxon>
        <taxon>Plakobranchus</taxon>
    </lineage>
</organism>
<evidence type="ECO:0000256" key="13">
    <source>
        <dbReference type="SAM" id="MobiDB-lite"/>
    </source>
</evidence>
<evidence type="ECO:0000256" key="11">
    <source>
        <dbReference type="ARBA" id="ARBA00041490"/>
    </source>
</evidence>
<dbReference type="Pfam" id="PF13499">
    <property type="entry name" value="EF-hand_7"/>
    <property type="match status" value="2"/>
</dbReference>
<reference evidence="15 16" key="1">
    <citation type="journal article" date="2021" name="Elife">
        <title>Chloroplast acquisition without the gene transfer in kleptoplastic sea slugs, Plakobranchus ocellatus.</title>
        <authorList>
            <person name="Maeda T."/>
            <person name="Takahashi S."/>
            <person name="Yoshida T."/>
            <person name="Shimamura S."/>
            <person name="Takaki Y."/>
            <person name="Nagai Y."/>
            <person name="Toyoda A."/>
            <person name="Suzuki Y."/>
            <person name="Arimoto A."/>
            <person name="Ishii H."/>
            <person name="Satoh N."/>
            <person name="Nishiyama T."/>
            <person name="Hasebe M."/>
            <person name="Maruyama T."/>
            <person name="Minagawa J."/>
            <person name="Obokata J."/>
            <person name="Shigenobu S."/>
        </authorList>
    </citation>
    <scope>NUCLEOTIDE SEQUENCE [LARGE SCALE GENOMIC DNA]</scope>
</reference>
<name>A0AAV4C0U5_9GAST</name>
<keyword evidence="5" id="KW-0256">Endoplasmic reticulum</keyword>
<gene>
    <name evidence="15" type="ORF">PoB_005201300</name>
</gene>
<evidence type="ECO:0000256" key="10">
    <source>
        <dbReference type="ARBA" id="ARBA00041025"/>
    </source>
</evidence>
<dbReference type="FunFam" id="1.10.238.10:FF:000139">
    <property type="entry name" value="Peflin isoform 1"/>
    <property type="match status" value="1"/>
</dbReference>
<feature type="non-terminal residue" evidence="15">
    <location>
        <position position="1"/>
    </location>
</feature>
<dbReference type="InterPro" id="IPR051426">
    <property type="entry name" value="Peflin/Sorcin_CaBP"/>
</dbReference>
<feature type="compositionally biased region" description="Gly residues" evidence="13">
    <location>
        <begin position="46"/>
        <end position="60"/>
    </location>
</feature>
<dbReference type="GO" id="GO:0048208">
    <property type="term" value="P:COPII vesicle coating"/>
    <property type="evidence" value="ECO:0007669"/>
    <property type="project" value="TreeGrafter"/>
</dbReference>
<dbReference type="InterPro" id="IPR011992">
    <property type="entry name" value="EF-hand-dom_pair"/>
</dbReference>
<evidence type="ECO:0000256" key="2">
    <source>
        <dbReference type="ARBA" id="ARBA00022490"/>
    </source>
</evidence>
<evidence type="ECO:0000256" key="7">
    <source>
        <dbReference type="ARBA" id="ARBA00023136"/>
    </source>
</evidence>
<evidence type="ECO:0000313" key="15">
    <source>
        <dbReference type="EMBL" id="GFO25508.1"/>
    </source>
</evidence>
<keyword evidence="4" id="KW-0677">Repeat</keyword>
<dbReference type="GO" id="GO:0005509">
    <property type="term" value="F:calcium ion binding"/>
    <property type="evidence" value="ECO:0007669"/>
    <property type="project" value="InterPro"/>
</dbReference>
<accession>A0AAV4C0U5</accession>
<dbReference type="GO" id="GO:0048306">
    <property type="term" value="F:calcium-dependent protein binding"/>
    <property type="evidence" value="ECO:0007669"/>
    <property type="project" value="UniProtKB-ARBA"/>
</dbReference>
<feature type="region of interest" description="Disordered" evidence="13">
    <location>
        <begin position="1"/>
        <end position="127"/>
    </location>
</feature>
<keyword evidence="6" id="KW-0106">Calcium</keyword>
<feature type="domain" description="EF-hand" evidence="14">
    <location>
        <begin position="128"/>
        <end position="163"/>
    </location>
</feature>
<protein>
    <recommendedName>
        <fullName evidence="10">Peflin</fullName>
    </recommendedName>
    <alternativeName>
        <fullName evidence="11">PEF protein with a long N-terminal hydrophobic domain</fullName>
    </alternativeName>
    <alternativeName>
        <fullName evidence="12">Penta-EF hand domain-containing protein 1</fullName>
    </alternativeName>
</protein>
<dbReference type="PRINTS" id="PR01871">
    <property type="entry name" value="ANNEXINVII"/>
</dbReference>
<proteinExistence type="predicted"/>
<sequence length="300" mass="32262">GGYGQQRPPTYGQPQNQYGAPLGGYGAPQGQGGYGAPPGQSYGTPQGQGYGAPQGQGYGAPQGQRYGAPPPGQNYGAPQGQGYGVPPGQGYGVSPGQGYGAPPGQGYGAPPGQGYGAPPGQSYGAPPGISPELWTWFQAVDADHSGKITAVELQQALMNGNWSPFNPETCRLMIGMFDRDRNGTIDVHEFAALWKYIQDWKACFDRFDQDRSGNIDANELGTAFQTFGYLLSPQFSQLVVRVFDRRRGGASIDFDDFIQACVMLKTLTDKFRVKDTNQSGNIRISYEEFLEMVLDTTLKK</sequence>
<keyword evidence="7" id="KW-0472">Membrane</keyword>
<feature type="domain" description="EF-hand" evidence="14">
    <location>
        <begin position="262"/>
        <end position="299"/>
    </location>
</feature>
<feature type="compositionally biased region" description="Gly residues" evidence="13">
    <location>
        <begin position="21"/>
        <end position="36"/>
    </location>
</feature>
<dbReference type="SUPFAM" id="SSF47473">
    <property type="entry name" value="EF-hand"/>
    <property type="match status" value="1"/>
</dbReference>
<evidence type="ECO:0000256" key="8">
    <source>
        <dbReference type="ARBA" id="ARBA00023329"/>
    </source>
</evidence>
<dbReference type="Gene3D" id="1.10.238.10">
    <property type="entry name" value="EF-hand"/>
    <property type="match status" value="1"/>
</dbReference>
<dbReference type="PANTHER" id="PTHR46212">
    <property type="entry name" value="PEFLIN"/>
    <property type="match status" value="1"/>
</dbReference>
<dbReference type="CDD" id="cd16183">
    <property type="entry name" value="EFh_PEF_ALG-2"/>
    <property type="match status" value="1"/>
</dbReference>
<dbReference type="AlphaFoldDB" id="A0AAV4C0U5"/>
<dbReference type="SMART" id="SM00054">
    <property type="entry name" value="EFh"/>
    <property type="match status" value="4"/>
</dbReference>
<dbReference type="EMBL" id="BLXT01005762">
    <property type="protein sequence ID" value="GFO25508.1"/>
    <property type="molecule type" value="Genomic_DNA"/>
</dbReference>
<feature type="compositionally biased region" description="Low complexity" evidence="13">
    <location>
        <begin position="118"/>
        <end position="127"/>
    </location>
</feature>
<keyword evidence="16" id="KW-1185">Reference proteome</keyword>
<comment type="subcellular location">
    <subcellularLocation>
        <location evidence="9">Cytoplasmic vesicle</location>
        <location evidence="9">COPII-coated vesicle membrane</location>
        <topology evidence="9">Peripheral membrane protein</topology>
    </subcellularLocation>
    <subcellularLocation>
        <location evidence="1">Endoplasmic reticulum</location>
    </subcellularLocation>
</comment>
<dbReference type="GO" id="GO:0012507">
    <property type="term" value="C:ER to Golgi transport vesicle membrane"/>
    <property type="evidence" value="ECO:0007669"/>
    <property type="project" value="UniProtKB-SubCell"/>
</dbReference>
<evidence type="ECO:0000256" key="3">
    <source>
        <dbReference type="ARBA" id="ARBA00022723"/>
    </source>
</evidence>
<evidence type="ECO:0000256" key="4">
    <source>
        <dbReference type="ARBA" id="ARBA00022737"/>
    </source>
</evidence>
<evidence type="ECO:0000256" key="1">
    <source>
        <dbReference type="ARBA" id="ARBA00004240"/>
    </source>
</evidence>
<comment type="caution">
    <text evidence="15">The sequence shown here is derived from an EMBL/GenBank/DDBJ whole genome shotgun (WGS) entry which is preliminary data.</text>
</comment>
<dbReference type="GO" id="GO:0005783">
    <property type="term" value="C:endoplasmic reticulum"/>
    <property type="evidence" value="ECO:0007669"/>
    <property type="project" value="UniProtKB-SubCell"/>
</dbReference>
<dbReference type="InterPro" id="IPR018247">
    <property type="entry name" value="EF_Hand_1_Ca_BS"/>
</dbReference>
<keyword evidence="2" id="KW-0963">Cytoplasm</keyword>
<evidence type="ECO:0000259" key="14">
    <source>
        <dbReference type="PROSITE" id="PS50222"/>
    </source>
</evidence>
<evidence type="ECO:0000256" key="5">
    <source>
        <dbReference type="ARBA" id="ARBA00022824"/>
    </source>
</evidence>
<dbReference type="InterPro" id="IPR002048">
    <property type="entry name" value="EF_hand_dom"/>
</dbReference>
<evidence type="ECO:0000256" key="6">
    <source>
        <dbReference type="ARBA" id="ARBA00022837"/>
    </source>
</evidence>
<feature type="compositionally biased region" description="Gly residues" evidence="13">
    <location>
        <begin position="79"/>
        <end position="117"/>
    </location>
</feature>
<feature type="domain" description="EF-hand" evidence="14">
    <location>
        <begin position="195"/>
        <end position="230"/>
    </location>
</feature>
<dbReference type="Proteomes" id="UP000735302">
    <property type="component" value="Unassembled WGS sequence"/>
</dbReference>
<keyword evidence="8" id="KW-0968">Cytoplasmic vesicle</keyword>
<keyword evidence="3" id="KW-0479">Metal-binding</keyword>
<evidence type="ECO:0000313" key="16">
    <source>
        <dbReference type="Proteomes" id="UP000735302"/>
    </source>
</evidence>
<evidence type="ECO:0000256" key="9">
    <source>
        <dbReference type="ARBA" id="ARBA00037873"/>
    </source>
</evidence>
<dbReference type="PROSITE" id="PS00018">
    <property type="entry name" value="EF_HAND_1"/>
    <property type="match status" value="2"/>
</dbReference>
<dbReference type="PANTHER" id="PTHR46212:SF10">
    <property type="entry name" value="PEFLIN"/>
    <property type="match status" value="1"/>
</dbReference>
<evidence type="ECO:0000256" key="12">
    <source>
        <dbReference type="ARBA" id="ARBA00042606"/>
    </source>
</evidence>
<dbReference type="PROSITE" id="PS50222">
    <property type="entry name" value="EF_HAND_2"/>
    <property type="match status" value="3"/>
</dbReference>